<keyword evidence="2" id="KW-0808">Transferase</keyword>
<evidence type="ECO:0000313" key="2">
    <source>
        <dbReference type="EMBL" id="SFZ85334.1"/>
    </source>
</evidence>
<evidence type="ECO:0000313" key="3">
    <source>
        <dbReference type="Proteomes" id="UP000231564"/>
    </source>
</evidence>
<dbReference type="EMBL" id="LT634361">
    <property type="protein sequence ID" value="SFZ85334.1"/>
    <property type="molecule type" value="Genomic_DNA"/>
</dbReference>
<dbReference type="GO" id="GO:0016757">
    <property type="term" value="F:glycosyltransferase activity"/>
    <property type="evidence" value="ECO:0007669"/>
    <property type="project" value="UniProtKB-KW"/>
</dbReference>
<dbReference type="RefSeq" id="WP_100211964.1">
    <property type="nucleotide sequence ID" value="NZ_CP138495.1"/>
</dbReference>
<dbReference type="PANTHER" id="PTHR43179:SF10">
    <property type="entry name" value="GLYCOSYL TRANSFERASE"/>
    <property type="match status" value="1"/>
</dbReference>
<dbReference type="SUPFAM" id="SSF53448">
    <property type="entry name" value="Nucleotide-diphospho-sugar transferases"/>
    <property type="match status" value="1"/>
</dbReference>
<dbReference type="InterPro" id="IPR001173">
    <property type="entry name" value="Glyco_trans_2-like"/>
</dbReference>
<dbReference type="Proteomes" id="UP000231564">
    <property type="component" value="Chromosome MARIT"/>
</dbReference>
<sequence length="253" mass="29655">MNIKIDISATIVLYKEDPIILKKTIDNFLAIPLTKKLFLVDNSPTNSLASIIKHADVEYIFIGKNRGFGVGHNNVIAKIKNLSNYHLVLNPDVSFTPLVLPNLINQLKKDHRLAMIAPKAVFPNNTHQYSCRRYPSPLELLMRRFGWFSSIIDKGEYRDKDLTKPFYSEYIAGCFHLYNTSDFIQLRGFDERYFLYMEDVDICRKIDLLGKKKLYYPKEKIFHILKKGSSKNIKLLYYHIVSAIKYFNKWRTF</sequence>
<dbReference type="Gene3D" id="3.90.550.10">
    <property type="entry name" value="Spore Coat Polysaccharide Biosynthesis Protein SpsA, Chain A"/>
    <property type="match status" value="1"/>
</dbReference>
<reference evidence="2 3" key="1">
    <citation type="submission" date="2016-11" db="EMBL/GenBank/DDBJ databases">
        <authorList>
            <person name="Jaros S."/>
            <person name="Januszkiewicz K."/>
            <person name="Wedrychowicz H."/>
        </authorList>
    </citation>
    <scope>NUCLEOTIDE SEQUENCE [LARGE SCALE GENOMIC DNA]</scope>
    <source>
        <strain evidence="2">NCIMB 2154T</strain>
    </source>
</reference>
<dbReference type="InterPro" id="IPR029044">
    <property type="entry name" value="Nucleotide-diphossugar_trans"/>
</dbReference>
<dbReference type="GeneID" id="47724603"/>
<dbReference type="OrthoDB" id="9771846at2"/>
<feature type="domain" description="Glycosyltransferase 2-like" evidence="1">
    <location>
        <begin position="10"/>
        <end position="173"/>
    </location>
</feature>
<keyword evidence="3" id="KW-1185">Reference proteome</keyword>
<keyword evidence="2" id="KW-0328">Glycosyltransferase</keyword>
<dbReference type="KEGG" id="tmar:MARIT_3161"/>
<dbReference type="Pfam" id="PF00535">
    <property type="entry name" value="Glycos_transf_2"/>
    <property type="match status" value="1"/>
</dbReference>
<dbReference type="EC" id="2.4.1.-" evidence="2"/>
<evidence type="ECO:0000259" key="1">
    <source>
        <dbReference type="Pfam" id="PF00535"/>
    </source>
</evidence>
<dbReference type="AlphaFoldDB" id="A0A2H1EEV2"/>
<name>A0A2H1EEV2_9FLAO</name>
<dbReference type="STRING" id="1349785.GCA_000509405_00776"/>
<accession>A0A2H1EEV2</accession>
<dbReference type="PANTHER" id="PTHR43179">
    <property type="entry name" value="RHAMNOSYLTRANSFERASE WBBL"/>
    <property type="match status" value="1"/>
</dbReference>
<gene>
    <name evidence="2" type="ORF">MARIT_3161</name>
</gene>
<protein>
    <submittedName>
        <fullName evidence="2">Glycosyltransferase, family GT2</fullName>
        <ecNumber evidence="2">2.4.1.-</ecNumber>
    </submittedName>
</protein>
<proteinExistence type="predicted"/>
<organism evidence="2 3">
    <name type="scientific">Tenacibaculum maritimum NCIMB 2154</name>
    <dbReference type="NCBI Taxonomy" id="1349785"/>
    <lineage>
        <taxon>Bacteria</taxon>
        <taxon>Pseudomonadati</taxon>
        <taxon>Bacteroidota</taxon>
        <taxon>Flavobacteriia</taxon>
        <taxon>Flavobacteriales</taxon>
        <taxon>Flavobacteriaceae</taxon>
        <taxon>Tenacibaculum</taxon>
    </lineage>
</organism>